<evidence type="ECO:0000313" key="2">
    <source>
        <dbReference type="Proteomes" id="UP000325440"/>
    </source>
</evidence>
<accession>A0A5E4NFX5</accession>
<dbReference type="GO" id="GO:0005634">
    <property type="term" value="C:nucleus"/>
    <property type="evidence" value="ECO:0007669"/>
    <property type="project" value="TreeGrafter"/>
</dbReference>
<dbReference type="InterPro" id="IPR042224">
    <property type="entry name" value="GTF2IRD2"/>
</dbReference>
<protein>
    <submittedName>
        <fullName evidence="1">Uncharacterized protein</fullName>
    </submittedName>
</protein>
<dbReference type="EMBL" id="CABPRJ010001971">
    <property type="protein sequence ID" value="VVC42655.1"/>
    <property type="molecule type" value="Genomic_DNA"/>
</dbReference>
<dbReference type="PANTHER" id="PTHR47831">
    <property type="entry name" value="GENERAL TRANSCRIPTION FACTOR II-I REPEAT DOMAIN-CONTAINING PROTEIN 2"/>
    <property type="match status" value="1"/>
</dbReference>
<dbReference type="PANTHER" id="PTHR47831:SF1">
    <property type="entry name" value="GENERAL TRANSCRIPTION FACTOR II-I REPEAT DOMAIN-CONTAINING PROTEIN 2A-RELATED"/>
    <property type="match status" value="1"/>
</dbReference>
<dbReference type="OrthoDB" id="6743767at2759"/>
<name>A0A5E4NFX5_9HEMI</name>
<gene>
    <name evidence="1" type="ORF">CINCED_3A023023</name>
</gene>
<keyword evidence="2" id="KW-1185">Reference proteome</keyword>
<sequence>MEHVMDIVIKTVNLIRSRALSHRQFSTLLNEMDAQYGCLLYYSEIRWLSRGAVLQRFFNLLNEIDCFVKSKNNKPFSINAEHVREDLQLELIDLHYNSVLKSKFEAVGVPEIFKYLGDSYLKLKKHFSNILSMFGSSYVCEQLFSLMKLNKSKGRNQISNVKLQSVLHLTSRNSCANIDSLVQKKRCQV</sequence>
<evidence type="ECO:0000313" key="1">
    <source>
        <dbReference type="EMBL" id="VVC42655.1"/>
    </source>
</evidence>
<proteinExistence type="predicted"/>
<reference evidence="1 2" key="1">
    <citation type="submission" date="2019-08" db="EMBL/GenBank/DDBJ databases">
        <authorList>
            <person name="Alioto T."/>
            <person name="Alioto T."/>
            <person name="Gomez Garrido J."/>
        </authorList>
    </citation>
    <scope>NUCLEOTIDE SEQUENCE [LARGE SCALE GENOMIC DNA]</scope>
</reference>
<dbReference type="AlphaFoldDB" id="A0A5E4NFX5"/>
<dbReference type="Proteomes" id="UP000325440">
    <property type="component" value="Unassembled WGS sequence"/>
</dbReference>
<organism evidence="1 2">
    <name type="scientific">Cinara cedri</name>
    <dbReference type="NCBI Taxonomy" id="506608"/>
    <lineage>
        <taxon>Eukaryota</taxon>
        <taxon>Metazoa</taxon>
        <taxon>Ecdysozoa</taxon>
        <taxon>Arthropoda</taxon>
        <taxon>Hexapoda</taxon>
        <taxon>Insecta</taxon>
        <taxon>Pterygota</taxon>
        <taxon>Neoptera</taxon>
        <taxon>Paraneoptera</taxon>
        <taxon>Hemiptera</taxon>
        <taxon>Sternorrhyncha</taxon>
        <taxon>Aphidomorpha</taxon>
        <taxon>Aphidoidea</taxon>
        <taxon>Aphididae</taxon>
        <taxon>Lachninae</taxon>
        <taxon>Cinara</taxon>
    </lineage>
</organism>